<name>A0A3P3D6C8_9RHOB</name>
<dbReference type="OrthoDB" id="7865835at2"/>
<comment type="caution">
    <text evidence="1">The sequence shown here is derived from an EMBL/GenBank/DDBJ whole genome shotgun (WGS) entry which is preliminary data.</text>
</comment>
<proteinExistence type="predicted"/>
<dbReference type="AlphaFoldDB" id="A0A3P3D6C8"/>
<dbReference type="Gene3D" id="3.10.129.10">
    <property type="entry name" value="Hotdog Thioesterase"/>
    <property type="match status" value="1"/>
</dbReference>
<gene>
    <name evidence="1" type="ORF">EG244_19010</name>
</gene>
<dbReference type="SUPFAM" id="SSF54637">
    <property type="entry name" value="Thioesterase/thiol ester dehydrase-isomerase"/>
    <property type="match status" value="1"/>
</dbReference>
<dbReference type="InterPro" id="IPR029069">
    <property type="entry name" value="HotDog_dom_sf"/>
</dbReference>
<organism evidence="1 2">
    <name type="scientific">Falsigemmobacter faecalis</name>
    <dbReference type="NCBI Taxonomy" id="2488730"/>
    <lineage>
        <taxon>Bacteria</taxon>
        <taxon>Pseudomonadati</taxon>
        <taxon>Pseudomonadota</taxon>
        <taxon>Alphaproteobacteria</taxon>
        <taxon>Rhodobacterales</taxon>
        <taxon>Paracoccaceae</taxon>
        <taxon>Falsigemmobacter</taxon>
    </lineage>
</organism>
<protein>
    <submittedName>
        <fullName evidence="1">Acyl dehydratase</fullName>
    </submittedName>
</protein>
<reference evidence="1 2" key="1">
    <citation type="submission" date="2018-11" db="EMBL/GenBank/DDBJ databases">
        <title>Gemmobacter sp. nov., YIM 102744-1 draft genome.</title>
        <authorList>
            <person name="Li G."/>
            <person name="Jiang Y."/>
        </authorList>
    </citation>
    <scope>NUCLEOTIDE SEQUENCE [LARGE SCALE GENOMIC DNA]</scope>
    <source>
        <strain evidence="1 2">YIM 102744-1</strain>
    </source>
</reference>
<sequence length="132" mass="13710">MMMSLPASGTALSFRKTLTVADQGFFTGISGNLGALYVDRLKAQALGQPDMVVFELAAGALFTTALNRIAGPQWRIAGFALDFAKPLALNTSFEARAEVEGSSPDALTFVLTGLVGTETVATGSARLVPVQG</sequence>
<evidence type="ECO:0000313" key="1">
    <source>
        <dbReference type="EMBL" id="RRH69002.1"/>
    </source>
</evidence>
<dbReference type="EMBL" id="RRAZ01000051">
    <property type="protein sequence ID" value="RRH69002.1"/>
    <property type="molecule type" value="Genomic_DNA"/>
</dbReference>
<keyword evidence="2" id="KW-1185">Reference proteome</keyword>
<accession>A0A3P3D6C8</accession>
<evidence type="ECO:0000313" key="2">
    <source>
        <dbReference type="Proteomes" id="UP000282125"/>
    </source>
</evidence>
<dbReference type="Proteomes" id="UP000282125">
    <property type="component" value="Unassembled WGS sequence"/>
</dbReference>